<keyword evidence="23" id="KW-1185">Reference proteome</keyword>
<dbReference type="EMBL" id="QXFT01002857">
    <property type="protein sequence ID" value="KAE9292246.1"/>
    <property type="molecule type" value="Genomic_DNA"/>
</dbReference>
<evidence type="ECO:0000256" key="12">
    <source>
        <dbReference type="ARBA" id="ARBA00022908"/>
    </source>
</evidence>
<evidence type="ECO:0000256" key="9">
    <source>
        <dbReference type="ARBA" id="ARBA00022801"/>
    </source>
</evidence>
<dbReference type="PROSITE" id="PS50994">
    <property type="entry name" value="INTEGRASE"/>
    <property type="match status" value="1"/>
</dbReference>
<comment type="caution">
    <text evidence="22">The sequence shown here is derived from an EMBL/GenBank/DDBJ whole genome shotgun (WGS) entry which is preliminary data.</text>
</comment>
<keyword evidence="18" id="KW-0863">Zinc-finger</keyword>
<dbReference type="GO" id="GO:0006310">
    <property type="term" value="P:DNA recombination"/>
    <property type="evidence" value="ECO:0007669"/>
    <property type="project" value="UniProtKB-KW"/>
</dbReference>
<evidence type="ECO:0000256" key="18">
    <source>
        <dbReference type="PROSITE-ProRule" id="PRU00047"/>
    </source>
</evidence>
<keyword evidence="10" id="KW-0067">ATP-binding</keyword>
<dbReference type="InterPro" id="IPR025724">
    <property type="entry name" value="GAG-pre-integrase_dom"/>
</dbReference>
<keyword evidence="6" id="KW-0547">Nucleotide-binding</keyword>
<dbReference type="InterPro" id="IPR001584">
    <property type="entry name" value="Integrase_cat-core"/>
</dbReference>
<evidence type="ECO:0000256" key="2">
    <source>
        <dbReference type="ARBA" id="ARBA00022612"/>
    </source>
</evidence>
<evidence type="ECO:0000313" key="23">
    <source>
        <dbReference type="Proteomes" id="UP000434957"/>
    </source>
</evidence>
<organism evidence="22 23">
    <name type="scientific">Phytophthora rubi</name>
    <dbReference type="NCBI Taxonomy" id="129364"/>
    <lineage>
        <taxon>Eukaryota</taxon>
        <taxon>Sar</taxon>
        <taxon>Stramenopiles</taxon>
        <taxon>Oomycota</taxon>
        <taxon>Peronosporomycetes</taxon>
        <taxon>Peronosporales</taxon>
        <taxon>Peronosporaceae</taxon>
        <taxon>Phytophthora</taxon>
    </lineage>
</organism>
<dbReference type="GO" id="GO:0015074">
    <property type="term" value="P:DNA integration"/>
    <property type="evidence" value="ECO:0007669"/>
    <property type="project" value="UniProtKB-KW"/>
</dbReference>
<dbReference type="GO" id="GO:0004519">
    <property type="term" value="F:endonuclease activity"/>
    <property type="evidence" value="ECO:0007669"/>
    <property type="project" value="UniProtKB-KW"/>
</dbReference>
<evidence type="ECO:0000256" key="13">
    <source>
        <dbReference type="ARBA" id="ARBA00022918"/>
    </source>
</evidence>
<keyword evidence="3" id="KW-0645">Protease</keyword>
<keyword evidence="14" id="KW-0808">Transferase</keyword>
<keyword evidence="8" id="KW-0255">Endonuclease</keyword>
<dbReference type="SUPFAM" id="SSF57756">
    <property type="entry name" value="Retrovirus zinc finger-like domains"/>
    <property type="match status" value="1"/>
</dbReference>
<dbReference type="PANTHER" id="PTHR42648:SF11">
    <property type="entry name" value="TRANSPOSON TY4-P GAG-POL POLYPROTEIN"/>
    <property type="match status" value="1"/>
</dbReference>
<dbReference type="GO" id="GO:0005524">
    <property type="term" value="F:ATP binding"/>
    <property type="evidence" value="ECO:0007669"/>
    <property type="project" value="UniProtKB-KW"/>
</dbReference>
<evidence type="ECO:0000256" key="6">
    <source>
        <dbReference type="ARBA" id="ARBA00022741"/>
    </source>
</evidence>
<evidence type="ECO:0000256" key="8">
    <source>
        <dbReference type="ARBA" id="ARBA00022759"/>
    </source>
</evidence>
<feature type="compositionally biased region" description="Polar residues" evidence="19">
    <location>
        <begin position="688"/>
        <end position="701"/>
    </location>
</feature>
<dbReference type="PANTHER" id="PTHR42648">
    <property type="entry name" value="TRANSPOSASE, PUTATIVE-RELATED"/>
    <property type="match status" value="1"/>
</dbReference>
<dbReference type="InterPro" id="IPR057670">
    <property type="entry name" value="SH3_retrovirus"/>
</dbReference>
<evidence type="ECO:0000256" key="7">
    <source>
        <dbReference type="ARBA" id="ARBA00022750"/>
    </source>
</evidence>
<keyword evidence="17" id="KW-0511">Multifunctional enzyme</keyword>
<evidence type="ECO:0000256" key="4">
    <source>
        <dbReference type="ARBA" id="ARBA00022722"/>
    </source>
</evidence>
<keyword evidence="15" id="KW-0917">Virion maturation</keyword>
<proteinExistence type="predicted"/>
<keyword evidence="5" id="KW-0479">Metal-binding</keyword>
<evidence type="ECO:0000313" key="22">
    <source>
        <dbReference type="EMBL" id="KAE9292246.1"/>
    </source>
</evidence>
<keyword evidence="16" id="KW-0233">DNA recombination</keyword>
<feature type="region of interest" description="Disordered" evidence="19">
    <location>
        <begin position="658"/>
        <end position="729"/>
    </location>
</feature>
<dbReference type="InterPro" id="IPR001878">
    <property type="entry name" value="Znf_CCHC"/>
</dbReference>
<dbReference type="GO" id="GO:0004190">
    <property type="term" value="F:aspartic-type endopeptidase activity"/>
    <property type="evidence" value="ECO:0007669"/>
    <property type="project" value="UniProtKB-KW"/>
</dbReference>
<dbReference type="InterPro" id="IPR012337">
    <property type="entry name" value="RNaseH-like_sf"/>
</dbReference>
<keyword evidence="9" id="KW-0378">Hydrolase</keyword>
<dbReference type="Pfam" id="PF13976">
    <property type="entry name" value="gag_pre-integrs"/>
    <property type="match status" value="1"/>
</dbReference>
<evidence type="ECO:0000256" key="3">
    <source>
        <dbReference type="ARBA" id="ARBA00022670"/>
    </source>
</evidence>
<evidence type="ECO:0000256" key="10">
    <source>
        <dbReference type="ARBA" id="ARBA00022840"/>
    </source>
</evidence>
<evidence type="ECO:0000259" key="21">
    <source>
        <dbReference type="PROSITE" id="PS50994"/>
    </source>
</evidence>
<evidence type="ECO:0000256" key="16">
    <source>
        <dbReference type="ARBA" id="ARBA00023172"/>
    </source>
</evidence>
<feature type="region of interest" description="Disordered" evidence="19">
    <location>
        <begin position="539"/>
        <end position="613"/>
    </location>
</feature>
<feature type="domain" description="Integrase catalytic" evidence="21">
    <location>
        <begin position="292"/>
        <end position="458"/>
    </location>
</feature>
<name>A0A6A4CKQ4_9STRA</name>
<dbReference type="InterPro" id="IPR043502">
    <property type="entry name" value="DNA/RNA_pol_sf"/>
</dbReference>
<evidence type="ECO:0000256" key="14">
    <source>
        <dbReference type="ARBA" id="ARBA00022932"/>
    </source>
</evidence>
<dbReference type="Pfam" id="PF07727">
    <property type="entry name" value="RVT_2"/>
    <property type="match status" value="1"/>
</dbReference>
<dbReference type="GO" id="GO:0003887">
    <property type="term" value="F:DNA-directed DNA polymerase activity"/>
    <property type="evidence" value="ECO:0007669"/>
    <property type="project" value="UniProtKB-KW"/>
</dbReference>
<dbReference type="AlphaFoldDB" id="A0A6A4CKQ4"/>
<feature type="region of interest" description="Disordered" evidence="19">
    <location>
        <begin position="16"/>
        <end position="55"/>
    </location>
</feature>
<keyword evidence="18" id="KW-0862">Zinc</keyword>
<dbReference type="Pfam" id="PF25597">
    <property type="entry name" value="SH3_retrovirus"/>
    <property type="match status" value="1"/>
</dbReference>
<dbReference type="InterPro" id="IPR036875">
    <property type="entry name" value="Znf_CCHC_sf"/>
</dbReference>
<evidence type="ECO:0000256" key="5">
    <source>
        <dbReference type="ARBA" id="ARBA00022723"/>
    </source>
</evidence>
<dbReference type="Pfam" id="PF00665">
    <property type="entry name" value="rve"/>
    <property type="match status" value="1"/>
</dbReference>
<dbReference type="InterPro" id="IPR054722">
    <property type="entry name" value="PolX-like_BBD"/>
</dbReference>
<dbReference type="InterPro" id="IPR013103">
    <property type="entry name" value="RVT_2"/>
</dbReference>
<comment type="function">
    <text evidence="1">The aspartyl protease (PR) mediates the proteolytic cleavages of the Gag and Gag-Pol polyproteins after assembly of the VLP.</text>
</comment>
<dbReference type="InterPro" id="IPR036397">
    <property type="entry name" value="RNaseH_sf"/>
</dbReference>
<reference evidence="22 23" key="1">
    <citation type="submission" date="2018-08" db="EMBL/GenBank/DDBJ databases">
        <title>Genomic investigation of the strawberry pathogen Phytophthora fragariae indicates pathogenicity is determined by transcriptional variation in three key races.</title>
        <authorList>
            <person name="Adams T.M."/>
            <person name="Armitage A.D."/>
            <person name="Sobczyk M.K."/>
            <person name="Bates H.J."/>
            <person name="Dunwell J.M."/>
            <person name="Nellist C.F."/>
            <person name="Harrison R.J."/>
        </authorList>
    </citation>
    <scope>NUCLEOTIDE SEQUENCE [LARGE SCALE GENOMIC DNA]</scope>
    <source>
        <strain evidence="22 23">SCRP333</strain>
    </source>
</reference>
<evidence type="ECO:0000256" key="15">
    <source>
        <dbReference type="ARBA" id="ARBA00023113"/>
    </source>
</evidence>
<dbReference type="GO" id="GO:0006508">
    <property type="term" value="P:proteolysis"/>
    <property type="evidence" value="ECO:0007669"/>
    <property type="project" value="UniProtKB-KW"/>
</dbReference>
<keyword evidence="7" id="KW-0064">Aspartyl protease</keyword>
<dbReference type="InterPro" id="IPR039537">
    <property type="entry name" value="Retrotran_Ty1/copia-like"/>
</dbReference>
<dbReference type="Gene3D" id="3.30.420.10">
    <property type="entry name" value="Ribonuclease H-like superfamily/Ribonuclease H"/>
    <property type="match status" value="1"/>
</dbReference>
<evidence type="ECO:0000259" key="20">
    <source>
        <dbReference type="PROSITE" id="PS50158"/>
    </source>
</evidence>
<keyword evidence="4" id="KW-0540">Nuclease</keyword>
<keyword evidence="13" id="KW-0695">RNA-directed DNA polymerase</keyword>
<dbReference type="SMART" id="SM00343">
    <property type="entry name" value="ZnF_C2HC"/>
    <property type="match status" value="1"/>
</dbReference>
<dbReference type="GO" id="GO:0003676">
    <property type="term" value="F:nucleic acid binding"/>
    <property type="evidence" value="ECO:0007669"/>
    <property type="project" value="InterPro"/>
</dbReference>
<evidence type="ECO:0000256" key="1">
    <source>
        <dbReference type="ARBA" id="ARBA00002180"/>
    </source>
</evidence>
<feature type="domain" description="CCHC-type" evidence="20">
    <location>
        <begin position="61"/>
        <end position="77"/>
    </location>
</feature>
<evidence type="ECO:0008006" key="24">
    <source>
        <dbReference type="Google" id="ProtNLM"/>
    </source>
</evidence>
<dbReference type="GO" id="GO:0003964">
    <property type="term" value="F:RNA-directed DNA polymerase activity"/>
    <property type="evidence" value="ECO:0007669"/>
    <property type="project" value="UniProtKB-KW"/>
</dbReference>
<keyword evidence="11" id="KW-0460">Magnesium</keyword>
<evidence type="ECO:0000256" key="19">
    <source>
        <dbReference type="SAM" id="MobiDB-lite"/>
    </source>
</evidence>
<feature type="compositionally biased region" description="Low complexity" evidence="19">
    <location>
        <begin position="589"/>
        <end position="598"/>
    </location>
</feature>
<keyword evidence="12" id="KW-0229">DNA integration</keyword>
<dbReference type="Pfam" id="PF22936">
    <property type="entry name" value="Pol_BBD"/>
    <property type="match status" value="1"/>
</dbReference>
<dbReference type="SUPFAM" id="SSF53098">
    <property type="entry name" value="Ribonuclease H-like"/>
    <property type="match status" value="1"/>
</dbReference>
<evidence type="ECO:0000256" key="11">
    <source>
        <dbReference type="ARBA" id="ARBA00022842"/>
    </source>
</evidence>
<dbReference type="PROSITE" id="PS50158">
    <property type="entry name" value="ZF_CCHC"/>
    <property type="match status" value="1"/>
</dbReference>
<dbReference type="CDD" id="cd09272">
    <property type="entry name" value="RNase_HI_RT_Ty1"/>
    <property type="match status" value="1"/>
</dbReference>
<dbReference type="GO" id="GO:0008270">
    <property type="term" value="F:zinc ion binding"/>
    <property type="evidence" value="ECO:0007669"/>
    <property type="project" value="UniProtKB-KW"/>
</dbReference>
<dbReference type="SUPFAM" id="SSF56672">
    <property type="entry name" value="DNA/RNA polymerases"/>
    <property type="match status" value="1"/>
</dbReference>
<accession>A0A6A4CKQ4</accession>
<sequence length="1264" mass="139837">MHEGRKVLEGISKAVGRGYASKPGRIPGGRGRGSGSSSRNVKSGGGGSRGHRSSKNEFRGKCFNCNTFGHKREDCPELKSQKTADEFVFSATSSATVREVTWLLDSGASCHMTDDLTDFVEYEELKSPIVITVANGQQLPAKGKGSVRFGLQSGRVVKLTEVLYVPHLDRKLVSVPALNAHGVLVQFERDRATLMVNSEVIGVVVRRGKLFAWRVEQPEPVQAAQAVASDSVLWHVRLGHVSASKIHVLPRACGGLPPLDHEGDCDIAVCGGCAQGKMTTTPFARKSGSEVKTRGPLEVVHTDVMGPMKPTSMGGARYVVTFIDDFSRFVYVYLLASKAQVFDRFREFKALAETQTGCKLKCVRSDNGGEYTSKRFNRFCALHGIVHQTSAPYSPQQNGLAERMNRTLAEMARAMMHYMEVDRQWWGEAVMTAAHIVNRVPNTARRDKSPFEVLTGMQPVLDYLRVFGAHGYVHLDKSKRTKWDARSHRCIFLGYADGSKAYRVWDCEDQRLVKTRTVILDERAPARYRDVILVHDGDGQQQRQVTVEDDDEFVPSDASTSPDAPATGMEVDETGEQPPSMEVDDAPASESLSDVSLVGGSGPNLLEMSDRVRSSESLTRTLCMGGSEGARDEDQVPTVRDSFVQLPALSSSKLIAAPEPTRSLPSSENRIVFSGGSRPGRGFRDQQTRMLTSSGEFSSENGAIPLLTNEPHMTSQADDGDGEPDPKRPRLDEYEIALAATDVPSSYKEAMASPEAKHWKEAIRQEIRSHVRNHTWDLLRRPHCAKVIGCKWVFAHKFDEKGNIVRYKARLVALGCLQTRGVDYYYTYSPVASSNTVRVFLAVCCSMRLKIRQFDIETVFLNGTLDEDVYMAVPQRVRADGGLVCKLRRSLYGLKQAAAVWFKTIRAAFIDIGFVQCRADPCLFVRTGKNGQSPVYIVLYVDDLLVGCATDAEADEICTALSSRFTVKSLGDARFVLGMEIDYSVEKGELTVKQMQFINRMLERFSHVDANLVRNPAVLGQDLAPDDSHAMHDDERSYRELIGSLLYVANATRPDISAILSTLSQYLDCPREMHWRAALRVLHYLKGTATRGIRFRCSSSNRTGIRAYADANWGGDKKTRRSTSGVLLLLGGGPVVYKSKRQATVALSSAEAEYMALALATQEVLWLRYVLTEMGFSAEGPTTLQKDNKSAIGMATNQGYMPRAKHIDLRAHFVRDHIEAGRIKLEYVPTEQQLADFLTKAVPTPRLAQLCKASGIFDVQVEGE</sequence>
<evidence type="ECO:0000256" key="17">
    <source>
        <dbReference type="ARBA" id="ARBA00023268"/>
    </source>
</evidence>
<protein>
    <recommendedName>
        <fullName evidence="24">Retrovirus-related Pol polyprotein from transposon TNT 1-94</fullName>
    </recommendedName>
</protein>
<dbReference type="Proteomes" id="UP000434957">
    <property type="component" value="Unassembled WGS sequence"/>
</dbReference>
<keyword evidence="14" id="KW-0239">DNA-directed DNA polymerase</keyword>
<keyword evidence="14" id="KW-0548">Nucleotidyltransferase</keyword>
<keyword evidence="2" id="KW-1188">Viral release from host cell</keyword>
<gene>
    <name evidence="22" type="ORF">PR003_g24806</name>
</gene>